<evidence type="ECO:0000313" key="8">
    <source>
        <dbReference type="Proteomes" id="UP000186235"/>
    </source>
</evidence>
<evidence type="ECO:0000256" key="5">
    <source>
        <dbReference type="SAM" id="MobiDB-lite"/>
    </source>
</evidence>
<dbReference type="Gene3D" id="3.40.50.2300">
    <property type="match status" value="1"/>
</dbReference>
<feature type="active site" description="Nucleophile" evidence="4">
    <location>
        <position position="9"/>
    </location>
</feature>
<dbReference type="AlphaFoldDB" id="A0A1N6VBA4"/>
<keyword evidence="8" id="KW-1185">Reference proteome</keyword>
<name>A0A1N6VBA4_9MICO</name>
<evidence type="ECO:0000313" key="7">
    <source>
        <dbReference type="EMBL" id="SIQ74926.1"/>
    </source>
</evidence>
<proteinExistence type="inferred from homology"/>
<dbReference type="PRINTS" id="PR00719">
    <property type="entry name" value="LMWPTPASE"/>
</dbReference>
<reference evidence="8" key="1">
    <citation type="submission" date="2017-01" db="EMBL/GenBank/DDBJ databases">
        <authorList>
            <person name="Varghese N."/>
            <person name="Submissions S."/>
        </authorList>
    </citation>
    <scope>NUCLEOTIDE SEQUENCE [LARGE SCALE GENOMIC DNA]</scope>
    <source>
        <strain evidence="8">3bp</strain>
    </source>
</reference>
<dbReference type="InterPro" id="IPR017867">
    <property type="entry name" value="Tyr_phospatase_low_mol_wt"/>
</dbReference>
<gene>
    <name evidence="7" type="ORF">SAMN05518682_3527</name>
</gene>
<keyword evidence="2" id="KW-0378">Hydrolase</keyword>
<feature type="domain" description="Phosphotyrosine protein phosphatase I" evidence="6">
    <location>
        <begin position="3"/>
        <end position="180"/>
    </location>
</feature>
<evidence type="ECO:0000256" key="1">
    <source>
        <dbReference type="ARBA" id="ARBA00011063"/>
    </source>
</evidence>
<dbReference type="PANTHER" id="PTHR11717">
    <property type="entry name" value="LOW MOLECULAR WEIGHT PROTEIN TYROSINE PHOSPHATASE"/>
    <property type="match status" value="1"/>
</dbReference>
<dbReference type="InterPro" id="IPR036196">
    <property type="entry name" value="Ptyr_pPase_sf"/>
</dbReference>
<dbReference type="PANTHER" id="PTHR11717:SF31">
    <property type="entry name" value="LOW MOLECULAR WEIGHT PROTEIN-TYROSINE-PHOSPHATASE ETP-RELATED"/>
    <property type="match status" value="1"/>
</dbReference>
<dbReference type="GO" id="GO:0004725">
    <property type="term" value="F:protein tyrosine phosphatase activity"/>
    <property type="evidence" value="ECO:0007669"/>
    <property type="project" value="InterPro"/>
</dbReference>
<comment type="similarity">
    <text evidence="1">Belongs to the low molecular weight phosphotyrosine protein phosphatase family.</text>
</comment>
<dbReference type="Proteomes" id="UP000186235">
    <property type="component" value="Unassembled WGS sequence"/>
</dbReference>
<feature type="active site" evidence="4">
    <location>
        <position position="15"/>
    </location>
</feature>
<dbReference type="SMART" id="SM00226">
    <property type="entry name" value="LMWPc"/>
    <property type="match status" value="1"/>
</dbReference>
<dbReference type="InterPro" id="IPR023485">
    <property type="entry name" value="Ptyr_pPase"/>
</dbReference>
<dbReference type="InterPro" id="IPR050438">
    <property type="entry name" value="LMW_PTPase"/>
</dbReference>
<feature type="compositionally biased region" description="Basic residues" evidence="5">
    <location>
        <begin position="225"/>
        <end position="234"/>
    </location>
</feature>
<evidence type="ECO:0000256" key="4">
    <source>
        <dbReference type="PIRSR" id="PIRSR617867-1"/>
    </source>
</evidence>
<organism evidence="7 8">
    <name type="scientific">Cellulosimicrobium aquatile</name>
    <dbReference type="NCBI Taxonomy" id="1612203"/>
    <lineage>
        <taxon>Bacteria</taxon>
        <taxon>Bacillati</taxon>
        <taxon>Actinomycetota</taxon>
        <taxon>Actinomycetes</taxon>
        <taxon>Micrococcales</taxon>
        <taxon>Promicromonosporaceae</taxon>
        <taxon>Cellulosimicrobium</taxon>
    </lineage>
</organism>
<protein>
    <submittedName>
        <fullName evidence="7">Protein-tyrosine phosphatase</fullName>
    </submittedName>
</protein>
<sequence>MPSQVLTVCTGNVCRSPTAERLLSIRSDTSVTVSSAGTHALEGAPLDEPMARLLTARGLEASTHTGRQLTAAMIEQADLVLTMSRAQRAAVVTLVPQAVRRTYTLLELAALLSAIDLPVDPDETDADRIARLPEIASAQRVRTITPRTPLDIPDPHGRSERAYRQAFTTIDTAVAAVARVVHPPAARRLEWSPTLTERGARTPPFPGGRDGTDPTGRGGSSSPRHGGRRSWRLR</sequence>
<evidence type="ECO:0000256" key="2">
    <source>
        <dbReference type="ARBA" id="ARBA00022801"/>
    </source>
</evidence>
<evidence type="ECO:0000259" key="6">
    <source>
        <dbReference type="SMART" id="SM00226"/>
    </source>
</evidence>
<dbReference type="EMBL" id="FTMI01000007">
    <property type="protein sequence ID" value="SIQ74926.1"/>
    <property type="molecule type" value="Genomic_DNA"/>
</dbReference>
<evidence type="ECO:0000256" key="3">
    <source>
        <dbReference type="ARBA" id="ARBA00022912"/>
    </source>
</evidence>
<feature type="region of interest" description="Disordered" evidence="5">
    <location>
        <begin position="189"/>
        <end position="234"/>
    </location>
</feature>
<keyword evidence="3" id="KW-0904">Protein phosphatase</keyword>
<accession>A0A1N6VBA4</accession>
<dbReference type="SUPFAM" id="SSF52788">
    <property type="entry name" value="Phosphotyrosine protein phosphatases I"/>
    <property type="match status" value="1"/>
</dbReference>
<dbReference type="RefSeq" id="WP_076406312.1">
    <property type="nucleotide sequence ID" value="NZ_FTMI01000007.1"/>
</dbReference>
<dbReference type="Pfam" id="PF01451">
    <property type="entry name" value="LMWPc"/>
    <property type="match status" value="1"/>
</dbReference>